<organism evidence="2 3">
    <name type="scientific">Glonium stellatum</name>
    <dbReference type="NCBI Taxonomy" id="574774"/>
    <lineage>
        <taxon>Eukaryota</taxon>
        <taxon>Fungi</taxon>
        <taxon>Dikarya</taxon>
        <taxon>Ascomycota</taxon>
        <taxon>Pezizomycotina</taxon>
        <taxon>Dothideomycetes</taxon>
        <taxon>Pleosporomycetidae</taxon>
        <taxon>Gloniales</taxon>
        <taxon>Gloniaceae</taxon>
        <taxon>Glonium</taxon>
    </lineage>
</organism>
<evidence type="ECO:0000313" key="3">
    <source>
        <dbReference type="Proteomes" id="UP000250140"/>
    </source>
</evidence>
<dbReference type="AlphaFoldDB" id="A0A8E2F5T3"/>
<evidence type="ECO:0008006" key="4">
    <source>
        <dbReference type="Google" id="ProtNLM"/>
    </source>
</evidence>
<dbReference type="OrthoDB" id="3797631at2759"/>
<feature type="compositionally biased region" description="Basic and acidic residues" evidence="1">
    <location>
        <begin position="30"/>
        <end position="41"/>
    </location>
</feature>
<feature type="compositionally biased region" description="Polar residues" evidence="1">
    <location>
        <begin position="1"/>
        <end position="12"/>
    </location>
</feature>
<name>A0A8E2F5T3_9PEZI</name>
<dbReference type="PANTHER" id="PTHR40618">
    <property type="entry name" value="B-ZIP TRANSCRIPTION FACTOR (EUROFUNG)-RELATED"/>
    <property type="match status" value="1"/>
</dbReference>
<evidence type="ECO:0000256" key="1">
    <source>
        <dbReference type="SAM" id="MobiDB-lite"/>
    </source>
</evidence>
<dbReference type="Proteomes" id="UP000250140">
    <property type="component" value="Unassembled WGS sequence"/>
</dbReference>
<dbReference type="EMBL" id="KV749199">
    <property type="protein sequence ID" value="OCL10661.1"/>
    <property type="molecule type" value="Genomic_DNA"/>
</dbReference>
<reference evidence="2 3" key="1">
    <citation type="journal article" date="2016" name="Nat. Commun.">
        <title>Ectomycorrhizal ecology is imprinted in the genome of the dominant symbiotic fungus Cenococcum geophilum.</title>
        <authorList>
            <consortium name="DOE Joint Genome Institute"/>
            <person name="Peter M."/>
            <person name="Kohler A."/>
            <person name="Ohm R.A."/>
            <person name="Kuo A."/>
            <person name="Krutzmann J."/>
            <person name="Morin E."/>
            <person name="Arend M."/>
            <person name="Barry K.W."/>
            <person name="Binder M."/>
            <person name="Choi C."/>
            <person name="Clum A."/>
            <person name="Copeland A."/>
            <person name="Grisel N."/>
            <person name="Haridas S."/>
            <person name="Kipfer T."/>
            <person name="LaButti K."/>
            <person name="Lindquist E."/>
            <person name="Lipzen A."/>
            <person name="Maire R."/>
            <person name="Meier B."/>
            <person name="Mihaltcheva S."/>
            <person name="Molinier V."/>
            <person name="Murat C."/>
            <person name="Poggeler S."/>
            <person name="Quandt C.A."/>
            <person name="Sperisen C."/>
            <person name="Tritt A."/>
            <person name="Tisserant E."/>
            <person name="Crous P.W."/>
            <person name="Henrissat B."/>
            <person name="Nehls U."/>
            <person name="Egli S."/>
            <person name="Spatafora J.W."/>
            <person name="Grigoriev I.V."/>
            <person name="Martin F.M."/>
        </authorList>
    </citation>
    <scope>NUCLEOTIDE SEQUENCE [LARGE SCALE GENOMIC DNA]</scope>
    <source>
        <strain evidence="2 3">CBS 207.34</strain>
    </source>
</reference>
<protein>
    <recommendedName>
        <fullName evidence="4">BZIP domain-containing protein</fullName>
    </recommendedName>
</protein>
<dbReference type="InterPro" id="IPR046347">
    <property type="entry name" value="bZIP_sf"/>
</dbReference>
<proteinExistence type="predicted"/>
<dbReference type="SUPFAM" id="SSF57959">
    <property type="entry name" value="Leucine zipper domain"/>
    <property type="match status" value="1"/>
</dbReference>
<dbReference type="CDD" id="cd14688">
    <property type="entry name" value="bZIP_YAP"/>
    <property type="match status" value="1"/>
</dbReference>
<feature type="compositionally biased region" description="Low complexity" evidence="1">
    <location>
        <begin position="136"/>
        <end position="147"/>
    </location>
</feature>
<dbReference type="Gene3D" id="1.20.5.170">
    <property type="match status" value="1"/>
</dbReference>
<dbReference type="PANTHER" id="PTHR40618:SF1">
    <property type="entry name" value="B-ZIP TRANSCRIPTION FACTOR (EUROFUNG)"/>
    <property type="match status" value="1"/>
</dbReference>
<feature type="region of interest" description="Disordered" evidence="1">
    <location>
        <begin position="119"/>
        <end position="147"/>
    </location>
</feature>
<sequence>MSVESTSQIVTSDNDRDNIPRIKLRRGRPLKSDEADLSTDKRRARGRKAQQAYRLRKDASLTMLEERARMLENVIEDMSSMFADFIDVLLASYAVRNDPNLSQRLIQLTHQLLALARRANHDSDSEGQYTGDGYKNSTPNNENLPLLPSLTVDDAAAPRQPDELVNTEDYGSYNSFHSQKSASVQSPRISCADSKNMQCSPDIRQPPSASPTWEGRSFDYVWCCQRPSFAPKLQPARSLNPELALRKYPLGYTLLHTTLSVAYHSLRGDGAPNRLAKSMFRYALSWNSQEQILRRLRWYLGPGSHEAPAFGALDFSGKEESKRIRDFKAPAIKSGPILPPQSLQGDFVMEASWVNSDDKEEYLSAYRVEEYLKEQGAVYIGKDEVRLVLPSSEPSILSPRRGSHAHPTTRVLEAFNFRALLGGEPLSSREYESSGRSSSSLAQPPPRRPRVGRVLRLNTHTLVMKLTEMAICLDIGPGYPRSMLEQAIAASVVEESD</sequence>
<evidence type="ECO:0000313" key="2">
    <source>
        <dbReference type="EMBL" id="OCL10661.1"/>
    </source>
</evidence>
<feature type="region of interest" description="Disordered" evidence="1">
    <location>
        <begin position="428"/>
        <end position="452"/>
    </location>
</feature>
<gene>
    <name evidence="2" type="ORF">AOQ84DRAFT_426447</name>
</gene>
<feature type="region of interest" description="Disordered" evidence="1">
    <location>
        <begin position="1"/>
        <end position="50"/>
    </location>
</feature>
<accession>A0A8E2F5T3</accession>
<keyword evidence="3" id="KW-1185">Reference proteome</keyword>
<dbReference type="GO" id="GO:0003700">
    <property type="term" value="F:DNA-binding transcription factor activity"/>
    <property type="evidence" value="ECO:0007669"/>
    <property type="project" value="InterPro"/>
</dbReference>